<dbReference type="Pfam" id="PF00132">
    <property type="entry name" value="Hexapep"/>
    <property type="match status" value="1"/>
</dbReference>
<protein>
    <submittedName>
        <fullName evidence="1">Gamma carbonic anhydrase family protein</fullName>
    </submittedName>
</protein>
<organism evidence="1 2">
    <name type="scientific">Methylobacillus methanolivorans</name>
    <dbReference type="NCBI Taxonomy" id="1848927"/>
    <lineage>
        <taxon>Bacteria</taxon>
        <taxon>Pseudomonadati</taxon>
        <taxon>Pseudomonadota</taxon>
        <taxon>Betaproteobacteria</taxon>
        <taxon>Nitrosomonadales</taxon>
        <taxon>Methylophilaceae</taxon>
        <taxon>Methylobacillus</taxon>
    </lineage>
</organism>
<dbReference type="RefSeq" id="WP_400882820.1">
    <property type="nucleotide sequence ID" value="NZ_JBIWXY010000002.1"/>
</dbReference>
<dbReference type="SUPFAM" id="SSF51161">
    <property type="entry name" value="Trimeric LpxA-like enzymes"/>
    <property type="match status" value="1"/>
</dbReference>
<dbReference type="CDD" id="cd04645">
    <property type="entry name" value="LbH_gamma_CA_like"/>
    <property type="match status" value="1"/>
</dbReference>
<dbReference type="Proteomes" id="UP001617669">
    <property type="component" value="Unassembled WGS sequence"/>
</dbReference>
<name>A0ABW8GN90_9PROT</name>
<dbReference type="PANTHER" id="PTHR13061:SF56">
    <property type="entry name" value="PROTEIN YRDA"/>
    <property type="match status" value="1"/>
</dbReference>
<dbReference type="InterPro" id="IPR047324">
    <property type="entry name" value="LbH_gamma_CA-like"/>
</dbReference>
<gene>
    <name evidence="1" type="ORF">ACIKP9_11310</name>
</gene>
<dbReference type="InterPro" id="IPR050484">
    <property type="entry name" value="Transf_Hexapept/Carb_Anhydrase"/>
</dbReference>
<proteinExistence type="predicted"/>
<keyword evidence="2" id="KW-1185">Reference proteome</keyword>
<dbReference type="InterPro" id="IPR011004">
    <property type="entry name" value="Trimer_LpxA-like_sf"/>
</dbReference>
<dbReference type="EMBL" id="JBIWXY010000002">
    <property type="protein sequence ID" value="MFJ5446818.1"/>
    <property type="molecule type" value="Genomic_DNA"/>
</dbReference>
<comment type="caution">
    <text evidence="1">The sequence shown here is derived from an EMBL/GenBank/DDBJ whole genome shotgun (WGS) entry which is preliminary data.</text>
</comment>
<reference evidence="1 2" key="1">
    <citation type="submission" date="2024-11" db="EMBL/GenBank/DDBJ databases">
        <authorList>
            <person name="Kaparullina E.N."/>
            <person name="Delegan Y.A."/>
            <person name="Doronina N.V."/>
        </authorList>
    </citation>
    <scope>NUCLEOTIDE SEQUENCE [LARGE SCALE GENOMIC DNA]</scope>
    <source>
        <strain evidence="1 2">7sh_L</strain>
    </source>
</reference>
<dbReference type="InterPro" id="IPR001451">
    <property type="entry name" value="Hexapep"/>
</dbReference>
<dbReference type="PANTHER" id="PTHR13061">
    <property type="entry name" value="DYNACTIN SUBUNIT P25"/>
    <property type="match status" value="1"/>
</dbReference>
<accession>A0ABW8GN90</accession>
<dbReference type="Gene3D" id="2.160.10.10">
    <property type="entry name" value="Hexapeptide repeat proteins"/>
    <property type="match status" value="1"/>
</dbReference>
<evidence type="ECO:0000313" key="2">
    <source>
        <dbReference type="Proteomes" id="UP001617669"/>
    </source>
</evidence>
<evidence type="ECO:0000313" key="1">
    <source>
        <dbReference type="EMBL" id="MFJ5446818.1"/>
    </source>
</evidence>
<sequence>MSDHHTPQAGSVLAAYQGISPQIGREVYLHSSAVIIGDVVLGDHASVWPGTVIRGDVNHIRIGQGSNIQDGSILHVSHKSSWEPEGSPLIVGANVTVGHKVILHGCTLEDECLIGMGSIVMDKVVVQKHVLLGAGSLVPEGKVLESGFLYLGSPAKKIRALTEKEITHFMYSAQHYMRLKQQYLVAADSQR</sequence>